<keyword evidence="6 8" id="KW-1133">Transmembrane helix</keyword>
<dbReference type="InterPro" id="IPR004776">
    <property type="entry name" value="Mem_transp_PIN-like"/>
</dbReference>
<organism evidence="9 10">
    <name type="scientific">Azoarcus taiwanensis</name>
    <dbReference type="NCBI Taxonomy" id="666964"/>
    <lineage>
        <taxon>Bacteria</taxon>
        <taxon>Pseudomonadati</taxon>
        <taxon>Pseudomonadota</taxon>
        <taxon>Betaproteobacteria</taxon>
        <taxon>Rhodocyclales</taxon>
        <taxon>Zoogloeaceae</taxon>
        <taxon>Azoarcus</taxon>
    </lineage>
</organism>
<name>A0A972J909_9RHOO</name>
<keyword evidence="5 8" id="KW-0812">Transmembrane</keyword>
<evidence type="ECO:0000313" key="10">
    <source>
        <dbReference type="Proteomes" id="UP000599523"/>
    </source>
</evidence>
<dbReference type="Pfam" id="PF03547">
    <property type="entry name" value="Mem_trans"/>
    <property type="match status" value="2"/>
</dbReference>
<evidence type="ECO:0000256" key="8">
    <source>
        <dbReference type="SAM" id="Phobius"/>
    </source>
</evidence>
<keyword evidence="4" id="KW-1003">Cell membrane</keyword>
<comment type="similarity">
    <text evidence="2">Belongs to the auxin efflux carrier (TC 2.A.69) family.</text>
</comment>
<feature type="transmembrane region" description="Helical" evidence="8">
    <location>
        <begin position="208"/>
        <end position="233"/>
    </location>
</feature>
<feature type="transmembrane region" description="Helical" evidence="8">
    <location>
        <begin position="104"/>
        <end position="127"/>
    </location>
</feature>
<keyword evidence="7 8" id="KW-0472">Membrane</keyword>
<evidence type="ECO:0000256" key="2">
    <source>
        <dbReference type="ARBA" id="ARBA00010145"/>
    </source>
</evidence>
<keyword evidence="3" id="KW-0813">Transport</keyword>
<sequence length="291" mass="31275">MLIRIVSILFPLFAITALGYFVGKKMKPDLSHANKLNMDVFVPALVFAALVNKEFRITEFIPLSLATLVVVIGSGLAAWGLSRLTGIGTRTMVPPMMFNNCGNLGLPLAVLAFGELALAPAVVMFMVSNLLHFSYGAWLLDHRVKVWTVWKVPSVIATLAGLAIGIAGVQIWPPLMISIRMLGEISIPLMLFALGVRLTDSRITSVGIGVFVAAARPIVGMLLAMAVMLFIDLPPQEQALLLVFGALPPAVLNYIFAERYNQDPETVASMVLIGNVAALLFLPVALAISLP</sequence>
<evidence type="ECO:0000256" key="6">
    <source>
        <dbReference type="ARBA" id="ARBA00022989"/>
    </source>
</evidence>
<dbReference type="InterPro" id="IPR038770">
    <property type="entry name" value="Na+/solute_symporter_sf"/>
</dbReference>
<evidence type="ECO:0000256" key="3">
    <source>
        <dbReference type="ARBA" id="ARBA00022448"/>
    </source>
</evidence>
<feature type="transmembrane region" description="Helical" evidence="8">
    <location>
        <begin position="239"/>
        <end position="257"/>
    </location>
</feature>
<dbReference type="EMBL" id="WTVM01000085">
    <property type="protein sequence ID" value="NMG03966.1"/>
    <property type="molecule type" value="Genomic_DNA"/>
</dbReference>
<dbReference type="GO" id="GO:0055085">
    <property type="term" value="P:transmembrane transport"/>
    <property type="evidence" value="ECO:0007669"/>
    <property type="project" value="InterPro"/>
</dbReference>
<dbReference type="RefSeq" id="WP_168988663.1">
    <property type="nucleotide sequence ID" value="NZ_CAWPHM010000314.1"/>
</dbReference>
<proteinExistence type="inferred from homology"/>
<feature type="transmembrane region" description="Helical" evidence="8">
    <location>
        <begin position="148"/>
        <end position="171"/>
    </location>
</feature>
<keyword evidence="10" id="KW-1185">Reference proteome</keyword>
<evidence type="ECO:0000256" key="5">
    <source>
        <dbReference type="ARBA" id="ARBA00022692"/>
    </source>
</evidence>
<dbReference type="AlphaFoldDB" id="A0A972J909"/>
<comment type="caution">
    <text evidence="9">The sequence shown here is derived from an EMBL/GenBank/DDBJ whole genome shotgun (WGS) entry which is preliminary data.</text>
</comment>
<evidence type="ECO:0000256" key="7">
    <source>
        <dbReference type="ARBA" id="ARBA00023136"/>
    </source>
</evidence>
<reference evidence="9" key="1">
    <citation type="submission" date="2019-12" db="EMBL/GenBank/DDBJ databases">
        <title>Comparative genomics gives insights into the taxonomy of the Azoarcus-Aromatoleum group and reveals separate origins of nif in the plant-associated Azoarcus and non-plant-associated Aromatoleum sub-groups.</title>
        <authorList>
            <person name="Lafos M."/>
            <person name="Maluk M."/>
            <person name="Batista M."/>
            <person name="Junghare M."/>
            <person name="Carmona M."/>
            <person name="Faoro H."/>
            <person name="Cruz L.M."/>
            <person name="Battistoni F."/>
            <person name="De Souza E."/>
            <person name="Pedrosa F."/>
            <person name="Chen W.-M."/>
            <person name="Poole P.S."/>
            <person name="Dixon R.A."/>
            <person name="James E.K."/>
        </authorList>
    </citation>
    <scope>NUCLEOTIDE SEQUENCE</scope>
    <source>
        <strain evidence="9">NSC3</strain>
    </source>
</reference>
<dbReference type="Proteomes" id="UP000599523">
    <property type="component" value="Unassembled WGS sequence"/>
</dbReference>
<evidence type="ECO:0000256" key="4">
    <source>
        <dbReference type="ARBA" id="ARBA00022475"/>
    </source>
</evidence>
<dbReference type="PANTHER" id="PTHR36838">
    <property type="entry name" value="AUXIN EFFLUX CARRIER FAMILY PROTEIN"/>
    <property type="match status" value="1"/>
</dbReference>
<comment type="subcellular location">
    <subcellularLocation>
        <location evidence="1">Cell membrane</location>
        <topology evidence="1">Multi-pass membrane protein</topology>
    </subcellularLocation>
</comment>
<evidence type="ECO:0000313" key="9">
    <source>
        <dbReference type="EMBL" id="NMG03966.1"/>
    </source>
</evidence>
<gene>
    <name evidence="9" type="ORF">GPA21_13470</name>
</gene>
<feature type="transmembrane region" description="Helical" evidence="8">
    <location>
        <begin position="63"/>
        <end position="84"/>
    </location>
</feature>
<dbReference type="Gene3D" id="1.20.1530.20">
    <property type="match status" value="1"/>
</dbReference>
<dbReference type="PANTHER" id="PTHR36838:SF1">
    <property type="entry name" value="SLR1864 PROTEIN"/>
    <property type="match status" value="1"/>
</dbReference>
<evidence type="ECO:0000256" key="1">
    <source>
        <dbReference type="ARBA" id="ARBA00004651"/>
    </source>
</evidence>
<feature type="transmembrane region" description="Helical" evidence="8">
    <location>
        <begin position="269"/>
        <end position="290"/>
    </location>
</feature>
<dbReference type="GO" id="GO:0005886">
    <property type="term" value="C:plasma membrane"/>
    <property type="evidence" value="ECO:0007669"/>
    <property type="project" value="UniProtKB-SubCell"/>
</dbReference>
<protein>
    <submittedName>
        <fullName evidence="9">AEC family transporter</fullName>
    </submittedName>
</protein>
<accession>A0A972J909</accession>